<feature type="transmembrane region" description="Helical" evidence="1">
    <location>
        <begin position="126"/>
        <end position="145"/>
    </location>
</feature>
<dbReference type="Pfam" id="PF09980">
    <property type="entry name" value="DUF2214"/>
    <property type="match status" value="1"/>
</dbReference>
<dbReference type="InterPro" id="IPR018706">
    <property type="entry name" value="DUF2214_membrane"/>
</dbReference>
<sequence>MDIDLLLAISHHLVVFLLVAILAAEFALLRPGLNGAGIGQLARIDAAYGAVAALVIVVGVLRVIFGSSGWEYYVANYAFWAKMVAFLVMGLLTIQPTLAIRRWLKASQGDASYAIPPAEIAASRRYIHLQVGVAVLIPIFAAAMARGYGVA</sequence>
<protein>
    <submittedName>
        <fullName evidence="2">DUF2214 family protein</fullName>
    </submittedName>
</protein>
<gene>
    <name evidence="2" type="ORF">JI749_02745</name>
</gene>
<evidence type="ECO:0000313" key="2">
    <source>
        <dbReference type="EMBL" id="QQR36569.1"/>
    </source>
</evidence>
<feature type="transmembrane region" description="Helical" evidence="1">
    <location>
        <begin position="41"/>
        <end position="65"/>
    </location>
</feature>
<keyword evidence="1" id="KW-0812">Transmembrane</keyword>
<evidence type="ECO:0000256" key="1">
    <source>
        <dbReference type="SAM" id="Phobius"/>
    </source>
</evidence>
<keyword evidence="1" id="KW-0472">Membrane</keyword>
<keyword evidence="3" id="KW-1185">Reference proteome</keyword>
<organism evidence="2 3">
    <name type="scientific">Devosia oryziradicis</name>
    <dbReference type="NCBI Taxonomy" id="2801335"/>
    <lineage>
        <taxon>Bacteria</taxon>
        <taxon>Pseudomonadati</taxon>
        <taxon>Pseudomonadota</taxon>
        <taxon>Alphaproteobacteria</taxon>
        <taxon>Hyphomicrobiales</taxon>
        <taxon>Devosiaceae</taxon>
        <taxon>Devosia</taxon>
    </lineage>
</organism>
<feature type="transmembrane region" description="Helical" evidence="1">
    <location>
        <begin position="77"/>
        <end position="94"/>
    </location>
</feature>
<proteinExistence type="predicted"/>
<evidence type="ECO:0000313" key="3">
    <source>
        <dbReference type="Proteomes" id="UP000595460"/>
    </source>
</evidence>
<dbReference type="RefSeq" id="WP_201658624.1">
    <property type="nucleotide sequence ID" value="NZ_CP068047.1"/>
</dbReference>
<feature type="transmembrane region" description="Helical" evidence="1">
    <location>
        <begin position="6"/>
        <end position="29"/>
    </location>
</feature>
<dbReference type="EMBL" id="CP068047">
    <property type="protein sequence ID" value="QQR36569.1"/>
    <property type="molecule type" value="Genomic_DNA"/>
</dbReference>
<dbReference type="Proteomes" id="UP000595460">
    <property type="component" value="Chromosome"/>
</dbReference>
<accession>A0ABX7BZV6</accession>
<name>A0ABX7BZV6_9HYPH</name>
<keyword evidence="1" id="KW-1133">Transmembrane helix</keyword>
<reference evidence="2 3" key="1">
    <citation type="submission" date="2021-01" db="EMBL/GenBank/DDBJ databases">
        <title>Genome seq and assembly of Devosia sp. G19.</title>
        <authorList>
            <person name="Chhetri G."/>
        </authorList>
    </citation>
    <scope>NUCLEOTIDE SEQUENCE [LARGE SCALE GENOMIC DNA]</scope>
    <source>
        <strain evidence="2 3">G19</strain>
    </source>
</reference>